<gene>
    <name evidence="2" type="ORF">DSAG12_01997</name>
</gene>
<feature type="transmembrane region" description="Helical" evidence="1">
    <location>
        <begin position="105"/>
        <end position="126"/>
    </location>
</feature>
<name>A0A5B9DA75_9ARCH</name>
<dbReference type="EMBL" id="CP042905">
    <property type="protein sequence ID" value="QEE16168.1"/>
    <property type="molecule type" value="Genomic_DNA"/>
</dbReference>
<reference evidence="2 3" key="2">
    <citation type="journal article" date="2024" name="Int. J. Syst. Evol. Microbiol.">
        <title>Promethearchaeum syntrophicum gen. nov., sp. nov., an anaerobic, obligately syntrophic archaeon, the first isolate of the lineage 'Asgard' archaea, and proposal of the new archaeal phylum Promethearchaeota phyl. nov. and kingdom Promethearchaeati regn. nov.</title>
        <authorList>
            <person name="Imachi H."/>
            <person name="Nobu M.K."/>
            <person name="Kato S."/>
            <person name="Takaki Y."/>
            <person name="Miyazaki M."/>
            <person name="Miyata M."/>
            <person name="Ogawara M."/>
            <person name="Saito Y."/>
            <person name="Sakai S."/>
            <person name="Tahara Y.O."/>
            <person name="Takano Y."/>
            <person name="Tasumi E."/>
            <person name="Uematsu K."/>
            <person name="Yoshimura T."/>
            <person name="Itoh T."/>
            <person name="Ohkuma M."/>
            <person name="Takai K."/>
        </authorList>
    </citation>
    <scope>NUCLEOTIDE SEQUENCE [LARGE SCALE GENOMIC DNA]</scope>
    <source>
        <strain evidence="2 3">MK-D1</strain>
    </source>
</reference>
<organism evidence="2 3">
    <name type="scientific">Promethearchaeum syntrophicum</name>
    <dbReference type="NCBI Taxonomy" id="2594042"/>
    <lineage>
        <taxon>Archaea</taxon>
        <taxon>Promethearchaeati</taxon>
        <taxon>Promethearchaeota</taxon>
        <taxon>Promethearchaeia</taxon>
        <taxon>Promethearchaeales</taxon>
        <taxon>Promethearchaeaceae</taxon>
        <taxon>Promethearchaeum</taxon>
    </lineage>
</organism>
<evidence type="ECO:0000313" key="3">
    <source>
        <dbReference type="Proteomes" id="UP000321408"/>
    </source>
</evidence>
<feature type="transmembrane region" description="Helical" evidence="1">
    <location>
        <begin position="35"/>
        <end position="56"/>
    </location>
</feature>
<dbReference type="GeneID" id="41329987"/>
<sequence>MENEKIQEIGKKLDVEPSEIEKEQNKIRSKKKNSFWVLNALNLILSSTIGLISGLFEHRYQSHYPFIFSEKGMIGLLGVFPVNITNGILTIPQRPHSILRKQQRILIFSINLILSIIGYGFLYSLVASSDQLSNPILYNVYDSSKKKQ</sequence>
<proteinExistence type="predicted"/>
<keyword evidence="1" id="KW-0812">Transmembrane</keyword>
<reference evidence="2 3" key="1">
    <citation type="journal article" date="2020" name="Nature">
        <title>Isolation of an archaeon at the prokaryote-eukaryote interface.</title>
        <authorList>
            <person name="Imachi H."/>
            <person name="Nobu M.K."/>
            <person name="Nakahara N."/>
            <person name="Morono Y."/>
            <person name="Ogawara M."/>
            <person name="Takaki Y."/>
            <person name="Takano Y."/>
            <person name="Uematsu K."/>
            <person name="Ikuta T."/>
            <person name="Ito M."/>
            <person name="Matsui Y."/>
            <person name="Miyazaki M."/>
            <person name="Murata K."/>
            <person name="Saito Y."/>
            <person name="Sakai S."/>
            <person name="Song C."/>
            <person name="Tasumi E."/>
            <person name="Yamanaka Y."/>
            <person name="Yamaguchi T."/>
            <person name="Kamagata Y."/>
            <person name="Tamaki H."/>
            <person name="Takai K."/>
        </authorList>
    </citation>
    <scope>NUCLEOTIDE SEQUENCE [LARGE SCALE GENOMIC DNA]</scope>
    <source>
        <strain evidence="2 3">MK-D1</strain>
    </source>
</reference>
<dbReference type="Proteomes" id="UP000321408">
    <property type="component" value="Chromosome"/>
</dbReference>
<keyword evidence="1" id="KW-0472">Membrane</keyword>
<accession>A0A5B9DA75</accession>
<keyword evidence="3" id="KW-1185">Reference proteome</keyword>
<dbReference type="AlphaFoldDB" id="A0A5B9DA75"/>
<protein>
    <submittedName>
        <fullName evidence="2">Uncharacterized protein</fullName>
    </submittedName>
</protein>
<keyword evidence="1" id="KW-1133">Transmembrane helix</keyword>
<evidence type="ECO:0000313" key="2">
    <source>
        <dbReference type="EMBL" id="QEE16168.1"/>
    </source>
</evidence>
<dbReference type="RefSeq" id="WP_147663047.1">
    <property type="nucleotide sequence ID" value="NZ_CP042905.2"/>
</dbReference>
<feature type="transmembrane region" description="Helical" evidence="1">
    <location>
        <begin position="62"/>
        <end position="84"/>
    </location>
</feature>
<dbReference type="KEGG" id="psyt:DSAG12_01997"/>
<evidence type="ECO:0000256" key="1">
    <source>
        <dbReference type="SAM" id="Phobius"/>
    </source>
</evidence>